<name>A0A6B0UN40_IXORI</name>
<accession>A0A6B0UN40</accession>
<keyword evidence="1" id="KW-0732">Signal</keyword>
<dbReference type="EMBL" id="GIFC01009167">
    <property type="protein sequence ID" value="MXU91250.1"/>
    <property type="molecule type" value="Transcribed_RNA"/>
</dbReference>
<evidence type="ECO:0000313" key="2">
    <source>
        <dbReference type="EMBL" id="MXU91250.1"/>
    </source>
</evidence>
<reference evidence="2" key="1">
    <citation type="submission" date="2019-12" db="EMBL/GenBank/DDBJ databases">
        <title>An insight into the sialome of adult female Ixodes ricinus ticks feeding for 6 days.</title>
        <authorList>
            <person name="Perner J."/>
            <person name="Ribeiro J.M.C."/>
        </authorList>
    </citation>
    <scope>NUCLEOTIDE SEQUENCE</scope>
    <source>
        <strain evidence="2">Semi-engorged</strain>
        <tissue evidence="2">Salivary glands</tissue>
    </source>
</reference>
<dbReference type="InterPro" id="IPR036880">
    <property type="entry name" value="Kunitz_BPTI_sf"/>
</dbReference>
<evidence type="ECO:0000256" key="1">
    <source>
        <dbReference type="SAM" id="SignalP"/>
    </source>
</evidence>
<protein>
    <submittedName>
        <fullName evidence="2">Putative kunitz</fullName>
    </submittedName>
</protein>
<proteinExistence type="predicted"/>
<feature type="signal peptide" evidence="1">
    <location>
        <begin position="1"/>
        <end position="17"/>
    </location>
</feature>
<dbReference type="SUPFAM" id="SSF57362">
    <property type="entry name" value="BPTI-like"/>
    <property type="match status" value="1"/>
</dbReference>
<dbReference type="Gene3D" id="4.10.410.10">
    <property type="entry name" value="Pancreatic trypsin inhibitor Kunitz domain"/>
    <property type="match status" value="1"/>
</dbReference>
<organism evidence="2">
    <name type="scientific">Ixodes ricinus</name>
    <name type="common">Common tick</name>
    <name type="synonym">Acarus ricinus</name>
    <dbReference type="NCBI Taxonomy" id="34613"/>
    <lineage>
        <taxon>Eukaryota</taxon>
        <taxon>Metazoa</taxon>
        <taxon>Ecdysozoa</taxon>
        <taxon>Arthropoda</taxon>
        <taxon>Chelicerata</taxon>
        <taxon>Arachnida</taxon>
        <taxon>Acari</taxon>
        <taxon>Parasitiformes</taxon>
        <taxon>Ixodida</taxon>
        <taxon>Ixodoidea</taxon>
        <taxon>Ixodidae</taxon>
        <taxon>Ixodinae</taxon>
        <taxon>Ixodes</taxon>
    </lineage>
</organism>
<sequence length="121" mass="13527">MMKLLLIFVVICIHTSGFLTTADVSCKPLYTGGYGGAGGTNVQQKWSFNPRSNHCEPVMVKSRCRRSQNCYHSKDDCDDDCGKPNSIYLNSWRTLVKYGTSKLAVAKNNYVRISVHLNSSK</sequence>
<dbReference type="AlphaFoldDB" id="A0A6B0UN40"/>
<feature type="chain" id="PRO_5025576407" evidence="1">
    <location>
        <begin position="18"/>
        <end position="121"/>
    </location>
</feature>
<dbReference type="GO" id="GO:0004867">
    <property type="term" value="F:serine-type endopeptidase inhibitor activity"/>
    <property type="evidence" value="ECO:0007669"/>
    <property type="project" value="InterPro"/>
</dbReference>